<dbReference type="AlphaFoldDB" id="A0A0H5QH40"/>
<dbReference type="GO" id="GO:0070573">
    <property type="term" value="F:metallodipeptidase activity"/>
    <property type="evidence" value="ECO:0007669"/>
    <property type="project" value="TreeGrafter"/>
</dbReference>
<dbReference type="SUPFAM" id="SSF53187">
    <property type="entry name" value="Zn-dependent exopeptidases"/>
    <property type="match status" value="1"/>
</dbReference>
<dbReference type="PRINTS" id="PR00934">
    <property type="entry name" value="XHISDIPTASE"/>
</dbReference>
<reference evidence="1" key="1">
    <citation type="submission" date="2015-06" db="EMBL/GenBank/DDBJ databases">
        <authorList>
            <person name="Joergensen T."/>
        </authorList>
    </citation>
    <scope>NUCLEOTIDE SEQUENCE</scope>
    <source>
        <strain evidence="1">RGRH0568</strain>
    </source>
</reference>
<dbReference type="PANTHER" id="PTHR43501:SF1">
    <property type="entry name" value="CYTOSOL NON-SPECIFIC DIPEPTIDASE"/>
    <property type="match status" value="1"/>
</dbReference>
<protein>
    <recommendedName>
        <fullName evidence="2">Peptidase M20 dimerisation domain-containing protein</fullName>
    </recommendedName>
</protein>
<proteinExistence type="predicted"/>
<name>A0A0H5QH40_9ZZZZ</name>
<dbReference type="InterPro" id="IPR001160">
    <property type="entry name" value="Peptidase_M20C"/>
</dbReference>
<dbReference type="Gene3D" id="3.40.630.10">
    <property type="entry name" value="Zn peptidases"/>
    <property type="match status" value="1"/>
</dbReference>
<dbReference type="PANTHER" id="PTHR43501">
    <property type="entry name" value="CYTOSOL NON-SPECIFIC DIPEPTIDASE"/>
    <property type="match status" value="1"/>
</dbReference>
<dbReference type="EMBL" id="LN853200">
    <property type="protein sequence ID" value="CRY95257.1"/>
    <property type="molecule type" value="Genomic_DNA"/>
</dbReference>
<evidence type="ECO:0008006" key="2">
    <source>
        <dbReference type="Google" id="ProtNLM"/>
    </source>
</evidence>
<organism evidence="1">
    <name type="scientific">uncultured prokaryote</name>
    <dbReference type="NCBI Taxonomy" id="198431"/>
    <lineage>
        <taxon>unclassified sequences</taxon>
        <taxon>environmental samples</taxon>
    </lineage>
</organism>
<dbReference type="GO" id="GO:0006508">
    <property type="term" value="P:proteolysis"/>
    <property type="evidence" value="ECO:0007669"/>
    <property type="project" value="InterPro"/>
</dbReference>
<sequence>MKITDLKPTLVWEIFDEITKVPRPTHHLDKMKAFLVDWAKRHNVEVHTDEVGNVMMRVPATPGHENAPVVILQGHQDMVAEKLPHVKHDFMTDPIETIVDGDWVKANGTTLGADNGLGCATAMAALIDPDLVHGPLDCPQ</sequence>
<accession>A0A0H5QH40</accession>
<reference evidence="1" key="2">
    <citation type="submission" date="2015-07" db="EMBL/GenBank/DDBJ databases">
        <title>Plasmids, circular viruses and viroids from rat gut.</title>
        <authorList>
            <person name="Jorgensen T.J."/>
            <person name="Hansen M.A."/>
            <person name="Xu Z."/>
            <person name="Tabak M.A."/>
            <person name="Sorensen S.J."/>
            <person name="Hansen L.H."/>
        </authorList>
    </citation>
    <scope>NUCLEOTIDE SEQUENCE</scope>
    <source>
        <strain evidence="1">RGRH0568</strain>
    </source>
</reference>
<evidence type="ECO:0000313" key="1">
    <source>
        <dbReference type="EMBL" id="CRY95257.1"/>
    </source>
</evidence>